<dbReference type="GO" id="GO:0015031">
    <property type="term" value="P:protein transport"/>
    <property type="evidence" value="ECO:0007669"/>
    <property type="project" value="UniProtKB-KW"/>
</dbReference>
<feature type="transmembrane region" description="Helical" evidence="10">
    <location>
        <begin position="353"/>
        <end position="374"/>
    </location>
</feature>
<evidence type="ECO:0000256" key="3">
    <source>
        <dbReference type="ARBA" id="ARBA00022448"/>
    </source>
</evidence>
<dbReference type="PANTHER" id="PTHR11654">
    <property type="entry name" value="OLIGOPEPTIDE TRANSPORTER-RELATED"/>
    <property type="match status" value="1"/>
</dbReference>
<accession>A0AAN8X3C7</accession>
<evidence type="ECO:0000256" key="7">
    <source>
        <dbReference type="ARBA" id="ARBA00022989"/>
    </source>
</evidence>
<evidence type="ECO:0000256" key="4">
    <source>
        <dbReference type="ARBA" id="ARBA00022692"/>
    </source>
</evidence>
<reference evidence="11 12" key="1">
    <citation type="submission" date="2023-11" db="EMBL/GenBank/DDBJ databases">
        <title>Halocaridina rubra genome assembly.</title>
        <authorList>
            <person name="Smith C."/>
        </authorList>
    </citation>
    <scope>NUCLEOTIDE SEQUENCE [LARGE SCALE GENOMIC DNA]</scope>
    <source>
        <strain evidence="11">EP-1</strain>
        <tissue evidence="11">Whole</tissue>
    </source>
</reference>
<dbReference type="InterPro" id="IPR018456">
    <property type="entry name" value="PTR2_symporter_CS"/>
</dbReference>
<feature type="transmembrane region" description="Helical" evidence="10">
    <location>
        <begin position="90"/>
        <end position="112"/>
    </location>
</feature>
<comment type="similarity">
    <text evidence="2">Belongs to the major facilitator superfamily. Proton-dependent oligopeptide transporter (POT/PTR) (TC 2.A.17) family.</text>
</comment>
<evidence type="ECO:0000313" key="12">
    <source>
        <dbReference type="Proteomes" id="UP001381693"/>
    </source>
</evidence>
<evidence type="ECO:0000256" key="2">
    <source>
        <dbReference type="ARBA" id="ARBA00005982"/>
    </source>
</evidence>
<evidence type="ECO:0000256" key="10">
    <source>
        <dbReference type="SAM" id="Phobius"/>
    </source>
</evidence>
<comment type="subcellular location">
    <subcellularLocation>
        <location evidence="1">Membrane</location>
        <topology evidence="1">Multi-pass membrane protein</topology>
    </subcellularLocation>
</comment>
<protein>
    <recommendedName>
        <fullName evidence="9">Oligopeptide transporter 1</fullName>
    </recommendedName>
</protein>
<feature type="transmembrane region" description="Helical" evidence="10">
    <location>
        <begin position="118"/>
        <end position="136"/>
    </location>
</feature>
<dbReference type="Proteomes" id="UP001381693">
    <property type="component" value="Unassembled WGS sequence"/>
</dbReference>
<keyword evidence="12" id="KW-1185">Reference proteome</keyword>
<feature type="transmembrane region" description="Helical" evidence="10">
    <location>
        <begin position="59"/>
        <end position="78"/>
    </location>
</feature>
<dbReference type="EMBL" id="JAXCGZ010010182">
    <property type="protein sequence ID" value="KAK7075752.1"/>
    <property type="molecule type" value="Genomic_DNA"/>
</dbReference>
<feature type="transmembrane region" description="Helical" evidence="10">
    <location>
        <begin position="194"/>
        <end position="214"/>
    </location>
</feature>
<dbReference type="CDD" id="cd17347">
    <property type="entry name" value="MFS_SLC15A1_2_like"/>
    <property type="match status" value="1"/>
</dbReference>
<dbReference type="Gene3D" id="1.20.1250.20">
    <property type="entry name" value="MFS general substrate transporter like domains"/>
    <property type="match status" value="1"/>
</dbReference>
<comment type="caution">
    <text evidence="11">The sequence shown here is derived from an EMBL/GenBank/DDBJ whole genome shotgun (WGS) entry which is preliminary data.</text>
</comment>
<feature type="transmembrane region" description="Helical" evidence="10">
    <location>
        <begin position="157"/>
        <end position="174"/>
    </location>
</feature>
<keyword evidence="8 10" id="KW-0472">Membrane</keyword>
<evidence type="ECO:0000313" key="11">
    <source>
        <dbReference type="EMBL" id="KAK7075752.1"/>
    </source>
</evidence>
<dbReference type="FunFam" id="1.20.1250.20:FF:000049">
    <property type="entry name" value="Solute carrier family 15 member 2"/>
    <property type="match status" value="1"/>
</dbReference>
<dbReference type="PROSITE" id="PS01022">
    <property type="entry name" value="PTR2_1"/>
    <property type="match status" value="1"/>
</dbReference>
<dbReference type="GO" id="GO:0022857">
    <property type="term" value="F:transmembrane transporter activity"/>
    <property type="evidence" value="ECO:0007669"/>
    <property type="project" value="InterPro"/>
</dbReference>
<feature type="transmembrane region" description="Helical" evidence="10">
    <location>
        <begin position="271"/>
        <end position="289"/>
    </location>
</feature>
<dbReference type="SUPFAM" id="SSF103473">
    <property type="entry name" value="MFS general substrate transporter"/>
    <property type="match status" value="1"/>
</dbReference>
<gene>
    <name evidence="11" type="ORF">SK128_015997</name>
</gene>
<evidence type="ECO:0000256" key="1">
    <source>
        <dbReference type="ARBA" id="ARBA00004141"/>
    </source>
</evidence>
<sequence>MGRIGGISTKFKEKIPYPKAVFFIVGNELCERFSYYGMKAILTLYLKYQLKYDEDTSTVIYHVWAMLCYFTPLFGAIIADTFLGRFRTIFYISIIYVLGNAVLSVAAVPPLFPSLGPKIAVSMIGLFLIALGTGGIKPCVSAFGGDQFVLPQQERQLTQFFSIFYFSINTGSLISTYSTPLLRDNVKCFGNDCYSLAFGVPAVLMIVALALFLFGSALYTKKPPGGNVLLQVGNVVSHALKSKKKTEVKRKHWLDHADDRYGRELINDVKILLKILVLYIPLPVFWALFDQQGSRWTFQATRMDGDIGGFTIKPDQMQVVNPVFILALIPVFDSFVYPLLGKCGFLKKPLSRMFAGGVLAGAAFIISGCLELKLETTYPVPLENGETRLTFVNTLPCNVSVIPSWDEKFTLGPLEERVFKKIEYKTNETVLNAKLSLEGLTCGDIANVDGDPK</sequence>
<keyword evidence="5" id="KW-0571">Peptide transport</keyword>
<keyword evidence="6" id="KW-0653">Protein transport</keyword>
<keyword evidence="4 10" id="KW-0812">Transmembrane</keyword>
<dbReference type="InterPro" id="IPR036259">
    <property type="entry name" value="MFS_trans_sf"/>
</dbReference>
<dbReference type="Pfam" id="PF00854">
    <property type="entry name" value="PTR2"/>
    <property type="match status" value="1"/>
</dbReference>
<evidence type="ECO:0000256" key="8">
    <source>
        <dbReference type="ARBA" id="ARBA00023136"/>
    </source>
</evidence>
<dbReference type="InterPro" id="IPR000109">
    <property type="entry name" value="POT_fam"/>
</dbReference>
<feature type="transmembrane region" description="Helical" evidence="10">
    <location>
        <begin position="323"/>
        <end position="341"/>
    </location>
</feature>
<name>A0AAN8X3C7_HALRR</name>
<dbReference type="AlphaFoldDB" id="A0AAN8X3C7"/>
<proteinExistence type="inferred from homology"/>
<keyword evidence="7 10" id="KW-1133">Transmembrane helix</keyword>
<evidence type="ECO:0000256" key="5">
    <source>
        <dbReference type="ARBA" id="ARBA00022856"/>
    </source>
</evidence>
<dbReference type="GO" id="GO:0006857">
    <property type="term" value="P:oligopeptide transport"/>
    <property type="evidence" value="ECO:0007669"/>
    <property type="project" value="InterPro"/>
</dbReference>
<evidence type="ECO:0000256" key="6">
    <source>
        <dbReference type="ARBA" id="ARBA00022927"/>
    </source>
</evidence>
<dbReference type="GO" id="GO:0016020">
    <property type="term" value="C:membrane"/>
    <property type="evidence" value="ECO:0007669"/>
    <property type="project" value="UniProtKB-SubCell"/>
</dbReference>
<feature type="non-terminal residue" evidence="11">
    <location>
        <position position="453"/>
    </location>
</feature>
<keyword evidence="3" id="KW-0813">Transport</keyword>
<organism evidence="11 12">
    <name type="scientific">Halocaridina rubra</name>
    <name type="common">Hawaiian red shrimp</name>
    <dbReference type="NCBI Taxonomy" id="373956"/>
    <lineage>
        <taxon>Eukaryota</taxon>
        <taxon>Metazoa</taxon>
        <taxon>Ecdysozoa</taxon>
        <taxon>Arthropoda</taxon>
        <taxon>Crustacea</taxon>
        <taxon>Multicrustacea</taxon>
        <taxon>Malacostraca</taxon>
        <taxon>Eumalacostraca</taxon>
        <taxon>Eucarida</taxon>
        <taxon>Decapoda</taxon>
        <taxon>Pleocyemata</taxon>
        <taxon>Caridea</taxon>
        <taxon>Atyoidea</taxon>
        <taxon>Atyidae</taxon>
        <taxon>Halocaridina</taxon>
    </lineage>
</organism>
<evidence type="ECO:0000256" key="9">
    <source>
        <dbReference type="ARBA" id="ARBA00078114"/>
    </source>
</evidence>